<dbReference type="InterPro" id="IPR000719">
    <property type="entry name" value="Prot_kinase_dom"/>
</dbReference>
<protein>
    <recommendedName>
        <fullName evidence="15">Protein kinase domain-containing protein</fullName>
    </recommendedName>
</protein>
<keyword evidence="4 13" id="KW-0812">Transmembrane</keyword>
<dbReference type="AlphaFoldDB" id="A0A921ZYJ4"/>
<dbReference type="InterPro" id="IPR024788">
    <property type="entry name" value="Malectin-like_Carb-bd_dom"/>
</dbReference>
<keyword evidence="10 13" id="KW-1133">Transmembrane helix</keyword>
<dbReference type="GO" id="GO:0005524">
    <property type="term" value="F:ATP binding"/>
    <property type="evidence" value="ECO:0007669"/>
    <property type="project" value="UniProtKB-UniRule"/>
</dbReference>
<evidence type="ECO:0000313" key="17">
    <source>
        <dbReference type="Proteomes" id="UP000811246"/>
    </source>
</evidence>
<keyword evidence="11 13" id="KW-0472">Membrane</keyword>
<evidence type="ECO:0000256" key="8">
    <source>
        <dbReference type="ARBA" id="ARBA00022777"/>
    </source>
</evidence>
<dbReference type="InterPro" id="IPR017441">
    <property type="entry name" value="Protein_kinase_ATP_BS"/>
</dbReference>
<feature type="signal peptide" evidence="14">
    <location>
        <begin position="1"/>
        <end position="24"/>
    </location>
</feature>
<dbReference type="FunFam" id="3.80.10.10:FF:000129">
    <property type="entry name" value="Leucine-rich repeat receptor-like kinase"/>
    <property type="match status" value="1"/>
</dbReference>
<organism evidence="16 17">
    <name type="scientific">Carya illinoinensis</name>
    <name type="common">Pecan</name>
    <dbReference type="NCBI Taxonomy" id="32201"/>
    <lineage>
        <taxon>Eukaryota</taxon>
        <taxon>Viridiplantae</taxon>
        <taxon>Streptophyta</taxon>
        <taxon>Embryophyta</taxon>
        <taxon>Tracheophyta</taxon>
        <taxon>Spermatophyta</taxon>
        <taxon>Magnoliopsida</taxon>
        <taxon>eudicotyledons</taxon>
        <taxon>Gunneridae</taxon>
        <taxon>Pentapetalae</taxon>
        <taxon>rosids</taxon>
        <taxon>fabids</taxon>
        <taxon>Fagales</taxon>
        <taxon>Juglandaceae</taxon>
        <taxon>Carya</taxon>
    </lineage>
</organism>
<keyword evidence="6" id="KW-0677">Repeat</keyword>
<keyword evidence="2" id="KW-0433">Leucine-rich repeat</keyword>
<evidence type="ECO:0000313" key="16">
    <source>
        <dbReference type="EMBL" id="KAG6620482.1"/>
    </source>
</evidence>
<evidence type="ECO:0000256" key="7">
    <source>
        <dbReference type="ARBA" id="ARBA00022741"/>
    </source>
</evidence>
<dbReference type="Proteomes" id="UP000811246">
    <property type="component" value="Unassembled WGS sequence"/>
</dbReference>
<comment type="subcellular location">
    <subcellularLocation>
        <location evidence="1">Membrane</location>
        <topology evidence="1">Single-pass membrane protein</topology>
    </subcellularLocation>
</comment>
<dbReference type="PANTHER" id="PTHR45631:SF190">
    <property type="entry name" value="PROTEIN KINASE DOMAIN-CONTAINING PROTEIN"/>
    <property type="match status" value="1"/>
</dbReference>
<dbReference type="FunFam" id="3.30.200.20:FF:000394">
    <property type="entry name" value="Leucine-rich repeat receptor-like protein kinase"/>
    <property type="match status" value="1"/>
</dbReference>
<evidence type="ECO:0000256" key="14">
    <source>
        <dbReference type="SAM" id="SignalP"/>
    </source>
</evidence>
<dbReference type="GO" id="GO:0004672">
    <property type="term" value="F:protein kinase activity"/>
    <property type="evidence" value="ECO:0007669"/>
    <property type="project" value="InterPro"/>
</dbReference>
<evidence type="ECO:0000256" key="4">
    <source>
        <dbReference type="ARBA" id="ARBA00022692"/>
    </source>
</evidence>
<evidence type="ECO:0000256" key="5">
    <source>
        <dbReference type="ARBA" id="ARBA00022729"/>
    </source>
</evidence>
<dbReference type="EMBL" id="MU228904">
    <property type="protein sequence ID" value="KAG6620482.1"/>
    <property type="molecule type" value="Genomic_DNA"/>
</dbReference>
<sequence length="866" mass="96160">MGMFEDFRFSLLGGFALSLLLVLAQDQTGFISLDCGLPENSSYSDPTTDIYYISDASFVSTGAIMSVSPEFRTNEVRQQLWNVRSFPDGDRNCYYIRLTAGVRYLIRGTFMYGNYDAKGELPVFDLHMGPNKWDSLNFESASAVIYKEIIHVPSSSYIHVCLLNTDSGTPFISALELRPLRNNTYVSESGSLALVERADTGATGSQIFRYKDDKFDRIWSTESFSVWTSLSTPLIVNAGQNPYEPPSVVMSTAATTKDTNTSLDFYWDVPPNDNSGYYIYMHFAEVEELAKVNQYRAFNVTLNGNFWYGPVVPYYLYDFTVYSPSALTGGRYNFSLKRTDNSTLPPIINAVEIYKVIQLLQTETDQEDVDAIINTKLMYGVTRNWQGDPCFPQAYMWNGLECSSGSGYNNTPRITSLNLSSSGLTGGIAPYISNLTMLVSLDLSNNSLTGSVPDFLSQLPSLSILKLEKNKLTGSVPVQPNEKSKNGALLLSVDPNLCSSASCKKKKSIAVIAAVASVAGLVIVLLLTTAAIFWSLKRRKRKGIPKIDAETNNQNRLMRSEMRQFTYSDILNITDNLRRPLGKGGFGTVYHGYMDGTEVAVKMLSPSSAQGYREFEAEVKLLTRVHHRNLTTFFGYCHEEAHMGLIYEFMACGNLQDRNTNTPISWDDRLRILLEAAQGLEYLHNGCRPPIIHRDVKPTNILLNENLQAKLADFGLSKVLPSTDGASHVSTIVAGTFGYLDPELTEKSDVYSFGVVMLEIITSRPVIARNPEKTHVSTWVSFMLAKGDIKNIVDPRLRGDFHKAVEIAMNCVSPTSARRPVMSQVATGLTECVSIAGTEGYESESRDSIPLMINLNLTTNVNLVAR</sequence>
<dbReference type="PANTHER" id="PTHR45631">
    <property type="entry name" value="OS07G0107800 PROTEIN-RELATED"/>
    <property type="match status" value="1"/>
</dbReference>
<name>A0A921ZYJ4_CARIL</name>
<feature type="domain" description="Protein kinase" evidence="15">
    <location>
        <begin position="575"/>
        <end position="833"/>
    </location>
</feature>
<evidence type="ECO:0000259" key="15">
    <source>
        <dbReference type="PROSITE" id="PS50011"/>
    </source>
</evidence>
<evidence type="ECO:0000256" key="10">
    <source>
        <dbReference type="ARBA" id="ARBA00022989"/>
    </source>
</evidence>
<dbReference type="SMART" id="SM00220">
    <property type="entry name" value="S_TKc"/>
    <property type="match status" value="1"/>
</dbReference>
<evidence type="ECO:0000256" key="13">
    <source>
        <dbReference type="SAM" id="Phobius"/>
    </source>
</evidence>
<evidence type="ECO:0000256" key="2">
    <source>
        <dbReference type="ARBA" id="ARBA00022614"/>
    </source>
</evidence>
<feature type="transmembrane region" description="Helical" evidence="13">
    <location>
        <begin position="509"/>
        <end position="536"/>
    </location>
</feature>
<evidence type="ECO:0000256" key="12">
    <source>
        <dbReference type="PROSITE-ProRule" id="PRU10141"/>
    </source>
</evidence>
<dbReference type="PROSITE" id="PS00107">
    <property type="entry name" value="PROTEIN_KINASE_ATP"/>
    <property type="match status" value="1"/>
</dbReference>
<feature type="chain" id="PRO_5036734436" description="Protein kinase domain-containing protein" evidence="14">
    <location>
        <begin position="25"/>
        <end position="866"/>
    </location>
</feature>
<accession>A0A921ZYJ4</accession>
<dbReference type="Pfam" id="PF13855">
    <property type="entry name" value="LRR_8"/>
    <property type="match status" value="1"/>
</dbReference>
<evidence type="ECO:0000256" key="9">
    <source>
        <dbReference type="ARBA" id="ARBA00022840"/>
    </source>
</evidence>
<dbReference type="CDD" id="cd14066">
    <property type="entry name" value="STKc_IRAK"/>
    <property type="match status" value="1"/>
</dbReference>
<proteinExistence type="predicted"/>
<reference evidence="16" key="1">
    <citation type="submission" date="2021-01" db="EMBL/GenBank/DDBJ databases">
        <authorList>
            <person name="Lovell J.T."/>
            <person name="Bentley N."/>
            <person name="Bhattarai G."/>
            <person name="Jenkins J.W."/>
            <person name="Sreedasyam A."/>
            <person name="Alarcon Y."/>
            <person name="Bock C."/>
            <person name="Boston L."/>
            <person name="Carlson J."/>
            <person name="Cervantes K."/>
            <person name="Clermont K."/>
            <person name="Krom N."/>
            <person name="Kubenka K."/>
            <person name="Mamidi S."/>
            <person name="Mattison C."/>
            <person name="Monteros M."/>
            <person name="Pisani C."/>
            <person name="Plott C."/>
            <person name="Rajasekar S."/>
            <person name="Rhein H.S."/>
            <person name="Rohla C."/>
            <person name="Song M."/>
            <person name="Hilaire R.S."/>
            <person name="Shu S."/>
            <person name="Wells L."/>
            <person name="Wang X."/>
            <person name="Webber J."/>
            <person name="Heerema R.J."/>
            <person name="Klein P."/>
            <person name="Conner P."/>
            <person name="Grauke L."/>
            <person name="Grimwood J."/>
            <person name="Schmutz J."/>
            <person name="Randall J.J."/>
        </authorList>
    </citation>
    <scope>NUCLEOTIDE SEQUENCE</scope>
    <source>
        <tissue evidence="16">Leaf</tissue>
    </source>
</reference>
<evidence type="ECO:0000256" key="1">
    <source>
        <dbReference type="ARBA" id="ARBA00004167"/>
    </source>
</evidence>
<dbReference type="Pfam" id="PF12819">
    <property type="entry name" value="Malectin_like"/>
    <property type="match status" value="1"/>
</dbReference>
<dbReference type="PROSITE" id="PS00108">
    <property type="entry name" value="PROTEIN_KINASE_ST"/>
    <property type="match status" value="1"/>
</dbReference>
<comment type="caution">
    <text evidence="16">The sequence shown here is derived from an EMBL/GenBank/DDBJ whole genome shotgun (WGS) entry which is preliminary data.</text>
</comment>
<keyword evidence="3" id="KW-0808">Transferase</keyword>
<feature type="binding site" evidence="12">
    <location>
        <position position="602"/>
    </location>
    <ligand>
        <name>ATP</name>
        <dbReference type="ChEBI" id="CHEBI:30616"/>
    </ligand>
</feature>
<keyword evidence="7 12" id="KW-0547">Nucleotide-binding</keyword>
<dbReference type="GO" id="GO:0016020">
    <property type="term" value="C:membrane"/>
    <property type="evidence" value="ECO:0007669"/>
    <property type="project" value="UniProtKB-SubCell"/>
</dbReference>
<keyword evidence="9 12" id="KW-0067">ATP-binding</keyword>
<gene>
    <name evidence="16" type="ORF">I3842_Q066200</name>
</gene>
<evidence type="ECO:0000256" key="11">
    <source>
        <dbReference type="ARBA" id="ARBA00023136"/>
    </source>
</evidence>
<dbReference type="InterPro" id="IPR001611">
    <property type="entry name" value="Leu-rich_rpt"/>
</dbReference>
<dbReference type="InterPro" id="IPR008271">
    <property type="entry name" value="Ser/Thr_kinase_AS"/>
</dbReference>
<keyword evidence="5 14" id="KW-0732">Signal</keyword>
<evidence type="ECO:0000256" key="3">
    <source>
        <dbReference type="ARBA" id="ARBA00022679"/>
    </source>
</evidence>
<keyword evidence="8" id="KW-0418">Kinase</keyword>
<dbReference type="Pfam" id="PF00069">
    <property type="entry name" value="Pkinase"/>
    <property type="match status" value="1"/>
</dbReference>
<dbReference type="PROSITE" id="PS50011">
    <property type="entry name" value="PROTEIN_KINASE_DOM"/>
    <property type="match status" value="1"/>
</dbReference>
<evidence type="ECO:0000256" key="6">
    <source>
        <dbReference type="ARBA" id="ARBA00022737"/>
    </source>
</evidence>